<name>A0A2T4CGE0_TRILO</name>
<proteinExistence type="predicted"/>
<keyword evidence="3" id="KW-1185">Reference proteome</keyword>
<evidence type="ECO:0000256" key="1">
    <source>
        <dbReference type="SAM" id="MobiDB-lite"/>
    </source>
</evidence>
<dbReference type="Proteomes" id="UP000240760">
    <property type="component" value="Unassembled WGS sequence"/>
</dbReference>
<sequence length="199" mass="22517">MTSKHSVPERGAASYTGPNRGIPSGQRQQEMQSCTLESERTSVWSRHLEDVQSTEHEESARGLIKTGAIHVINDGRQGMPCRHGSPVVCLQFAGASVAAFLRYLETMLRTPCRSILRTDLNPTEGRSDGVKSTELWCNSVSIRRVRYTEWHEALCECLLQGFRHRDMQLLPNTAWPRHDDFAACSRLPVLFSPCFRLYP</sequence>
<reference evidence="2 3" key="1">
    <citation type="submission" date="2016-07" db="EMBL/GenBank/DDBJ databases">
        <title>Multiple horizontal gene transfer events from other fungi enriched the ability of initially mycotrophic Trichoderma (Ascomycota) to feed on dead plant biomass.</title>
        <authorList>
            <consortium name="DOE Joint Genome Institute"/>
            <person name="Aerts A."/>
            <person name="Atanasova L."/>
            <person name="Chenthamara K."/>
            <person name="Zhang J."/>
            <person name="Grujic M."/>
            <person name="Henrissat B."/>
            <person name="Kuo A."/>
            <person name="Salamov A."/>
            <person name="Lipzen A."/>
            <person name="Labutti K."/>
            <person name="Barry K."/>
            <person name="Miao Y."/>
            <person name="Rahimi M.J."/>
            <person name="Shen Q."/>
            <person name="Grigoriev I.V."/>
            <person name="Kubicek C.P."/>
            <person name="Druzhinina I.S."/>
        </authorList>
    </citation>
    <scope>NUCLEOTIDE SEQUENCE [LARGE SCALE GENOMIC DNA]</scope>
    <source>
        <strain evidence="2 3">ATCC 18648</strain>
    </source>
</reference>
<organism evidence="2 3">
    <name type="scientific">Trichoderma longibrachiatum ATCC 18648</name>
    <dbReference type="NCBI Taxonomy" id="983965"/>
    <lineage>
        <taxon>Eukaryota</taxon>
        <taxon>Fungi</taxon>
        <taxon>Dikarya</taxon>
        <taxon>Ascomycota</taxon>
        <taxon>Pezizomycotina</taxon>
        <taxon>Sordariomycetes</taxon>
        <taxon>Hypocreomycetidae</taxon>
        <taxon>Hypocreales</taxon>
        <taxon>Hypocreaceae</taxon>
        <taxon>Trichoderma</taxon>
    </lineage>
</organism>
<feature type="region of interest" description="Disordered" evidence="1">
    <location>
        <begin position="1"/>
        <end position="38"/>
    </location>
</feature>
<dbReference type="EMBL" id="KZ679127">
    <property type="protein sequence ID" value="PTB80629.1"/>
    <property type="molecule type" value="Genomic_DNA"/>
</dbReference>
<feature type="compositionally biased region" description="Polar residues" evidence="1">
    <location>
        <begin position="25"/>
        <end position="38"/>
    </location>
</feature>
<gene>
    <name evidence="2" type="ORF">M440DRAFT_199442</name>
</gene>
<protein>
    <submittedName>
        <fullName evidence="2">Uncharacterized protein</fullName>
    </submittedName>
</protein>
<dbReference type="AlphaFoldDB" id="A0A2T4CGE0"/>
<evidence type="ECO:0000313" key="2">
    <source>
        <dbReference type="EMBL" id="PTB80629.1"/>
    </source>
</evidence>
<accession>A0A2T4CGE0</accession>
<evidence type="ECO:0000313" key="3">
    <source>
        <dbReference type="Proteomes" id="UP000240760"/>
    </source>
</evidence>